<feature type="domain" description="LIM zinc-binding" evidence="7">
    <location>
        <begin position="135"/>
        <end position="196"/>
    </location>
</feature>
<dbReference type="SUPFAM" id="SSF48695">
    <property type="entry name" value="Multiheme cytochromes"/>
    <property type="match status" value="1"/>
</dbReference>
<accession>A0A1X2G4A8</accession>
<dbReference type="InterPro" id="IPR001781">
    <property type="entry name" value="Znf_LIM"/>
</dbReference>
<name>A0A1X2G4A8_9FUNG</name>
<keyword evidence="9" id="KW-1185">Reference proteome</keyword>
<sequence length="523" mass="57357">MGYCNRCGDIIGSSKCRKCGGKAVESIAKGAVQSRGSIIDRWQNQYADSILSGPGPTATASTPLNKRASMSSISTYTSRYRSPSMSVQPKTCIYCHKAIPLGTQLGKSDACHQCRTNLFETKQEQATVPQLSSGTQCVECSQPVKLTDPKFQHQGRTWHKECIRCFECQQPIRHPTALDVNGKSRCLVCQRKSRPRAASFNTGPRPIGLSSQAYRSPLPTSASPVPPASPASPMSPSPQPSASISTASGKKLKASKKSCRKCQQVLRGPRVKLPTPSGETWYYHIDCLTCAACGDQFTSVEFIGDGKDVFHLHCRPASPPTSLPPSPCCTSPQSLPSPPPVLPTTTQSTPLPPHRLATPPLDYRCYTCSLPIVDKCLKNGSKFFHPKCFCCFQCRVHLPSDKPFYEFKEEAYCDKCTMGLKAQDSQEEDQVEKDTTPSHIWRNRTRALPKLGGSKICPGCSQSIAVMDITSGPKGSRWHKKCLRCTGCKKQMDSGAKVIENGQSWVVRCSDCSDRHPRPKYVR</sequence>
<reference evidence="8 9" key="1">
    <citation type="submission" date="2016-07" db="EMBL/GenBank/DDBJ databases">
        <title>Pervasive Adenine N6-methylation of Active Genes in Fungi.</title>
        <authorList>
            <consortium name="DOE Joint Genome Institute"/>
            <person name="Mondo S.J."/>
            <person name="Dannebaum R.O."/>
            <person name="Kuo R.C."/>
            <person name="Labutti K."/>
            <person name="Haridas S."/>
            <person name="Kuo A."/>
            <person name="Salamov A."/>
            <person name="Ahrendt S.R."/>
            <person name="Lipzen A."/>
            <person name="Sullivan W."/>
            <person name="Andreopoulos W.B."/>
            <person name="Clum A."/>
            <person name="Lindquist E."/>
            <person name="Daum C."/>
            <person name="Ramamoorthy G.K."/>
            <person name="Gryganskyi A."/>
            <person name="Culley D."/>
            <person name="Magnuson J.K."/>
            <person name="James T.Y."/>
            <person name="O'Malley M.A."/>
            <person name="Stajich J.E."/>
            <person name="Spatafora J.W."/>
            <person name="Visel A."/>
            <person name="Grigoriev I.V."/>
        </authorList>
    </citation>
    <scope>NUCLEOTIDE SEQUENCE [LARGE SCALE GENOMIC DNA]</scope>
    <source>
        <strain evidence="8 9">NRRL 3301</strain>
    </source>
</reference>
<dbReference type="GO" id="GO:0046872">
    <property type="term" value="F:metal ion binding"/>
    <property type="evidence" value="ECO:0007669"/>
    <property type="project" value="UniProtKB-KW"/>
</dbReference>
<evidence type="ECO:0000313" key="8">
    <source>
        <dbReference type="EMBL" id="ORX44587.1"/>
    </source>
</evidence>
<evidence type="ECO:0000256" key="2">
    <source>
        <dbReference type="ARBA" id="ARBA00022737"/>
    </source>
</evidence>
<protein>
    <recommendedName>
        <fullName evidence="7">LIM zinc-binding domain-containing protein</fullName>
    </recommendedName>
</protein>
<feature type="domain" description="LIM zinc-binding" evidence="7">
    <location>
        <begin position="363"/>
        <end position="423"/>
    </location>
</feature>
<feature type="domain" description="LIM zinc-binding" evidence="7">
    <location>
        <begin position="455"/>
        <end position="519"/>
    </location>
</feature>
<dbReference type="CDD" id="cd08368">
    <property type="entry name" value="LIM"/>
    <property type="match status" value="1"/>
</dbReference>
<dbReference type="OrthoDB" id="1112565at2759"/>
<dbReference type="Proteomes" id="UP000242146">
    <property type="component" value="Unassembled WGS sequence"/>
</dbReference>
<dbReference type="PROSITE" id="PS50023">
    <property type="entry name" value="LIM_DOMAIN_2"/>
    <property type="match status" value="3"/>
</dbReference>
<dbReference type="STRING" id="101127.A0A1X2G4A8"/>
<comment type="caution">
    <text evidence="8">The sequence shown here is derived from an EMBL/GenBank/DDBJ whole genome shotgun (WGS) entry which is preliminary data.</text>
</comment>
<dbReference type="PANTHER" id="PTHR24205">
    <property type="entry name" value="FOUR AND A HALF LIM DOMAINS PROTEIN"/>
    <property type="match status" value="1"/>
</dbReference>
<dbReference type="PANTHER" id="PTHR24205:SF16">
    <property type="entry name" value="GH01042P-RELATED"/>
    <property type="match status" value="1"/>
</dbReference>
<dbReference type="GO" id="GO:0003712">
    <property type="term" value="F:transcription coregulator activity"/>
    <property type="evidence" value="ECO:0007669"/>
    <property type="project" value="TreeGrafter"/>
</dbReference>
<dbReference type="Pfam" id="PF00412">
    <property type="entry name" value="LIM"/>
    <property type="match status" value="3"/>
</dbReference>
<dbReference type="Gene3D" id="2.10.110.10">
    <property type="entry name" value="Cysteine Rich Protein"/>
    <property type="match status" value="4"/>
</dbReference>
<evidence type="ECO:0000256" key="4">
    <source>
        <dbReference type="ARBA" id="ARBA00023038"/>
    </source>
</evidence>
<dbReference type="EMBL" id="MCGT01000047">
    <property type="protein sequence ID" value="ORX44587.1"/>
    <property type="molecule type" value="Genomic_DNA"/>
</dbReference>
<feature type="region of interest" description="Disordered" evidence="6">
    <location>
        <begin position="197"/>
        <end position="256"/>
    </location>
</feature>
<dbReference type="SMART" id="SM00132">
    <property type="entry name" value="LIM"/>
    <property type="match status" value="4"/>
</dbReference>
<dbReference type="PROSITE" id="PS00478">
    <property type="entry name" value="LIM_DOMAIN_1"/>
    <property type="match status" value="3"/>
</dbReference>
<dbReference type="AlphaFoldDB" id="A0A1X2G4A8"/>
<keyword evidence="3 5" id="KW-0862">Zinc</keyword>
<gene>
    <name evidence="8" type="ORF">DM01DRAFT_1411261</name>
</gene>
<feature type="compositionally biased region" description="Pro residues" evidence="6">
    <location>
        <begin position="224"/>
        <end position="239"/>
    </location>
</feature>
<evidence type="ECO:0000313" key="9">
    <source>
        <dbReference type="Proteomes" id="UP000242146"/>
    </source>
</evidence>
<keyword evidence="4 5" id="KW-0440">LIM domain</keyword>
<keyword evidence="2" id="KW-0677">Repeat</keyword>
<evidence type="ECO:0000256" key="1">
    <source>
        <dbReference type="ARBA" id="ARBA00022723"/>
    </source>
</evidence>
<dbReference type="InterPro" id="IPR036280">
    <property type="entry name" value="Multihaem_cyt_sf"/>
</dbReference>
<evidence type="ECO:0000256" key="5">
    <source>
        <dbReference type="PROSITE-ProRule" id="PRU00125"/>
    </source>
</evidence>
<evidence type="ECO:0000256" key="6">
    <source>
        <dbReference type="SAM" id="MobiDB-lite"/>
    </source>
</evidence>
<organism evidence="8 9">
    <name type="scientific">Hesseltinella vesiculosa</name>
    <dbReference type="NCBI Taxonomy" id="101127"/>
    <lineage>
        <taxon>Eukaryota</taxon>
        <taxon>Fungi</taxon>
        <taxon>Fungi incertae sedis</taxon>
        <taxon>Mucoromycota</taxon>
        <taxon>Mucoromycotina</taxon>
        <taxon>Mucoromycetes</taxon>
        <taxon>Mucorales</taxon>
        <taxon>Cunninghamellaceae</taxon>
        <taxon>Hesseltinella</taxon>
    </lineage>
</organism>
<evidence type="ECO:0000259" key="7">
    <source>
        <dbReference type="PROSITE" id="PS50023"/>
    </source>
</evidence>
<feature type="compositionally biased region" description="Low complexity" evidence="6">
    <location>
        <begin position="240"/>
        <end position="249"/>
    </location>
</feature>
<evidence type="ECO:0000256" key="3">
    <source>
        <dbReference type="ARBA" id="ARBA00022833"/>
    </source>
</evidence>
<dbReference type="GO" id="GO:0005634">
    <property type="term" value="C:nucleus"/>
    <property type="evidence" value="ECO:0007669"/>
    <property type="project" value="TreeGrafter"/>
</dbReference>
<proteinExistence type="predicted"/>
<keyword evidence="1 5" id="KW-0479">Metal-binding</keyword>
<feature type="region of interest" description="Disordered" evidence="6">
    <location>
        <begin position="328"/>
        <end position="353"/>
    </location>
</feature>